<evidence type="ECO:0000256" key="1">
    <source>
        <dbReference type="ARBA" id="ARBA00007039"/>
    </source>
</evidence>
<protein>
    <recommendedName>
        <fullName evidence="8">ATP-dependent Clp protease proteolytic subunit</fullName>
        <ecNumber evidence="7">3.4.21.92</ecNumber>
    </recommendedName>
</protein>
<dbReference type="InterPro" id="IPR001907">
    <property type="entry name" value="ClpP"/>
</dbReference>
<proteinExistence type="inferred from homology"/>
<evidence type="ECO:0000256" key="6">
    <source>
        <dbReference type="PROSITE-ProRule" id="PRU10086"/>
    </source>
</evidence>
<dbReference type="PANTHER" id="PTHR10381">
    <property type="entry name" value="ATP-DEPENDENT CLP PROTEASE PROTEOLYTIC SUBUNIT"/>
    <property type="match status" value="1"/>
</dbReference>
<keyword evidence="10" id="KW-1185">Reference proteome</keyword>
<dbReference type="GO" id="GO:0004176">
    <property type="term" value="F:ATP-dependent peptidase activity"/>
    <property type="evidence" value="ECO:0007669"/>
    <property type="project" value="InterPro"/>
</dbReference>
<dbReference type="GO" id="GO:0004252">
    <property type="term" value="F:serine-type endopeptidase activity"/>
    <property type="evidence" value="ECO:0007669"/>
    <property type="project" value="UniProtKB-EC"/>
</dbReference>
<sequence length="394" mass="41862">MTSSAAAAAAAAVHAAAARPLPAAVAATSSALSAADSRCKGVAWRAVCPASSASPSERCLEAVKGSDTLSSAACSGCATWPLLPNRHIRRRRRTLRSSSSSVVVPQASFTSYPDYADSAGSRGAGIRSESTWTPMVSHLNDVWSISQIDCPPNSYTGPVAQGQGPPPMLQERFQSVISQLFQYRIIRCGGAVDDDMANLIVAQLLYLDAVDPKKARVVSQRQESQSTVKTMCHNRKVETQKGPSSSTQMKIRMVPGMAIFDTMRHIRPDVSTVCVGLAASMGAFLLSGGTKGKRYSLPNSRIMIHQPLGGAQGQQTDIEIQANEILHHKANLNGYLAYHTGQPLEKIVQDTDRDFFMSAKEAVEYGLIDQVISNPLKALQLSAAAPPAPAAAAS</sequence>
<dbReference type="Gene3D" id="3.90.226.10">
    <property type="entry name" value="2-enoyl-CoA Hydratase, Chain A, domain 1"/>
    <property type="match status" value="1"/>
</dbReference>
<feature type="active site" evidence="6">
    <location>
        <position position="305"/>
    </location>
</feature>
<dbReference type="PANTHER" id="PTHR10381:SF12">
    <property type="entry name" value="ATP-DEPENDENT CLP PROTEASE PROTEOLYTIC SUBUNIT 5, CHLOROPLASTIC"/>
    <property type="match status" value="1"/>
</dbReference>
<dbReference type="Pfam" id="PF00574">
    <property type="entry name" value="CLP_protease"/>
    <property type="match status" value="2"/>
</dbReference>
<evidence type="ECO:0000313" key="9">
    <source>
        <dbReference type="EMBL" id="GBG64528.1"/>
    </source>
</evidence>
<dbReference type="GO" id="GO:0006515">
    <property type="term" value="P:protein quality control for misfolded or incompletely synthesized proteins"/>
    <property type="evidence" value="ECO:0007669"/>
    <property type="project" value="TreeGrafter"/>
</dbReference>
<dbReference type="InterPro" id="IPR018215">
    <property type="entry name" value="ClpP_Ser_AS"/>
</dbReference>
<keyword evidence="3 7" id="KW-0378">Hydrolase</keyword>
<accession>A0A388K3A2</accession>
<dbReference type="GO" id="GO:0009840">
    <property type="term" value="C:chloroplastic endopeptidase Clp complex"/>
    <property type="evidence" value="ECO:0007669"/>
    <property type="project" value="EnsemblPlants"/>
</dbReference>
<keyword evidence="2 7" id="KW-0645">Protease</keyword>
<organism evidence="9 10">
    <name type="scientific">Chara braunii</name>
    <name type="common">Braun's stonewort</name>
    <dbReference type="NCBI Taxonomy" id="69332"/>
    <lineage>
        <taxon>Eukaryota</taxon>
        <taxon>Viridiplantae</taxon>
        <taxon>Streptophyta</taxon>
        <taxon>Charophyceae</taxon>
        <taxon>Charales</taxon>
        <taxon>Characeae</taxon>
        <taxon>Chara</taxon>
    </lineage>
</organism>
<dbReference type="GO" id="GO:0009534">
    <property type="term" value="C:chloroplast thylakoid"/>
    <property type="evidence" value="ECO:0007669"/>
    <property type="project" value="EnsemblPlants"/>
</dbReference>
<dbReference type="EMBL" id="BFEA01000051">
    <property type="protein sequence ID" value="GBG64528.1"/>
    <property type="molecule type" value="Genomic_DNA"/>
</dbReference>
<dbReference type="InterPro" id="IPR023562">
    <property type="entry name" value="ClpP/TepA"/>
</dbReference>
<dbReference type="OrthoDB" id="2017408at2759"/>
<dbReference type="PROSITE" id="PS00381">
    <property type="entry name" value="CLP_PROTEASE_SER"/>
    <property type="match status" value="1"/>
</dbReference>
<evidence type="ECO:0000256" key="4">
    <source>
        <dbReference type="ARBA" id="ARBA00022825"/>
    </source>
</evidence>
<reference evidence="9 10" key="1">
    <citation type="journal article" date="2018" name="Cell">
        <title>The Chara Genome: Secondary Complexity and Implications for Plant Terrestrialization.</title>
        <authorList>
            <person name="Nishiyama T."/>
            <person name="Sakayama H."/>
            <person name="Vries J.D."/>
            <person name="Buschmann H."/>
            <person name="Saint-Marcoux D."/>
            <person name="Ullrich K.K."/>
            <person name="Haas F.B."/>
            <person name="Vanderstraeten L."/>
            <person name="Becker D."/>
            <person name="Lang D."/>
            <person name="Vosolsobe S."/>
            <person name="Rombauts S."/>
            <person name="Wilhelmsson P.K.I."/>
            <person name="Janitza P."/>
            <person name="Kern R."/>
            <person name="Heyl A."/>
            <person name="Rumpler F."/>
            <person name="Villalobos L.I.A.C."/>
            <person name="Clay J.M."/>
            <person name="Skokan R."/>
            <person name="Toyoda A."/>
            <person name="Suzuki Y."/>
            <person name="Kagoshima H."/>
            <person name="Schijlen E."/>
            <person name="Tajeshwar N."/>
            <person name="Catarino B."/>
            <person name="Hetherington A.J."/>
            <person name="Saltykova A."/>
            <person name="Bonnot C."/>
            <person name="Breuninger H."/>
            <person name="Symeonidi A."/>
            <person name="Radhakrishnan G.V."/>
            <person name="Van Nieuwerburgh F."/>
            <person name="Deforce D."/>
            <person name="Chang C."/>
            <person name="Karol K.G."/>
            <person name="Hedrich R."/>
            <person name="Ulvskov P."/>
            <person name="Glockner G."/>
            <person name="Delwiche C.F."/>
            <person name="Petrasek J."/>
            <person name="Van de Peer Y."/>
            <person name="Friml J."/>
            <person name="Beilby M."/>
            <person name="Dolan L."/>
            <person name="Kohara Y."/>
            <person name="Sugano S."/>
            <person name="Fujiyama A."/>
            <person name="Delaux P.-M."/>
            <person name="Quint M."/>
            <person name="TheiBen G."/>
            <person name="Hagemann M."/>
            <person name="Harholt J."/>
            <person name="Dunand C."/>
            <person name="Zachgo S."/>
            <person name="Langdale J."/>
            <person name="Maumus F."/>
            <person name="Straeten D.V.D."/>
            <person name="Gould S.B."/>
            <person name="Rensing S.A."/>
        </authorList>
    </citation>
    <scope>NUCLEOTIDE SEQUENCE [LARGE SCALE GENOMIC DNA]</scope>
    <source>
        <strain evidence="9 10">S276</strain>
    </source>
</reference>
<dbReference type="GO" id="GO:0051117">
    <property type="term" value="F:ATPase binding"/>
    <property type="evidence" value="ECO:0007669"/>
    <property type="project" value="TreeGrafter"/>
</dbReference>
<comment type="similarity">
    <text evidence="1 8">Belongs to the peptidase S14 family.</text>
</comment>
<dbReference type="STRING" id="69332.A0A388K3A2"/>
<evidence type="ECO:0000256" key="3">
    <source>
        <dbReference type="ARBA" id="ARBA00022801"/>
    </source>
</evidence>
<evidence type="ECO:0000256" key="7">
    <source>
        <dbReference type="RuleBase" id="RU000549"/>
    </source>
</evidence>
<dbReference type="SUPFAM" id="SSF52096">
    <property type="entry name" value="ClpP/crotonase"/>
    <property type="match status" value="2"/>
</dbReference>
<dbReference type="PRINTS" id="PR00127">
    <property type="entry name" value="CLPPROTEASEP"/>
</dbReference>
<dbReference type="InterPro" id="IPR029045">
    <property type="entry name" value="ClpP/crotonase-like_dom_sf"/>
</dbReference>
<dbReference type="HAMAP" id="MF_00444">
    <property type="entry name" value="ClpP"/>
    <property type="match status" value="1"/>
</dbReference>
<feature type="active site" evidence="5">
    <location>
        <position position="280"/>
    </location>
</feature>
<dbReference type="CDD" id="cd07017">
    <property type="entry name" value="S14_ClpP_2"/>
    <property type="match status" value="1"/>
</dbReference>
<name>A0A388K3A2_CHABU</name>
<evidence type="ECO:0000313" key="10">
    <source>
        <dbReference type="Proteomes" id="UP000265515"/>
    </source>
</evidence>
<dbReference type="Proteomes" id="UP000265515">
    <property type="component" value="Unassembled WGS sequence"/>
</dbReference>
<dbReference type="InterPro" id="IPR033135">
    <property type="entry name" value="ClpP_His_AS"/>
</dbReference>
<dbReference type="PROSITE" id="PS00382">
    <property type="entry name" value="CLP_PROTEASE_HIS"/>
    <property type="match status" value="1"/>
</dbReference>
<keyword evidence="4 7" id="KW-0720">Serine protease</keyword>
<evidence type="ECO:0000256" key="2">
    <source>
        <dbReference type="ARBA" id="ARBA00022670"/>
    </source>
</evidence>
<dbReference type="Gramene" id="GBG64528">
    <property type="protein sequence ID" value="GBG64528"/>
    <property type="gene ID" value="CBR_g45224"/>
</dbReference>
<dbReference type="EC" id="3.4.21.92" evidence="7"/>
<comment type="caution">
    <text evidence="9">The sequence shown here is derived from an EMBL/GenBank/DDBJ whole genome shotgun (WGS) entry which is preliminary data.</text>
</comment>
<dbReference type="AlphaFoldDB" id="A0A388K3A2"/>
<evidence type="ECO:0000256" key="8">
    <source>
        <dbReference type="RuleBase" id="RU003567"/>
    </source>
</evidence>
<gene>
    <name evidence="9" type="ORF">CBR_g45224</name>
</gene>
<evidence type="ECO:0000256" key="5">
    <source>
        <dbReference type="PROSITE-ProRule" id="PRU10085"/>
    </source>
</evidence>